<evidence type="ECO:0000259" key="5">
    <source>
        <dbReference type="PROSITE" id="PS50850"/>
    </source>
</evidence>
<dbReference type="InterPro" id="IPR036259">
    <property type="entry name" value="MFS_trans_sf"/>
</dbReference>
<evidence type="ECO:0000256" key="3">
    <source>
        <dbReference type="ARBA" id="ARBA00023136"/>
    </source>
</evidence>
<dbReference type="Proteomes" id="UP000559809">
    <property type="component" value="Unassembled WGS sequence"/>
</dbReference>
<feature type="transmembrane region" description="Helical" evidence="4">
    <location>
        <begin position="47"/>
        <end position="66"/>
    </location>
</feature>
<keyword evidence="1 4" id="KW-0812">Transmembrane</keyword>
<gene>
    <name evidence="6" type="ORF">H0A72_04565</name>
</gene>
<dbReference type="AlphaFoldDB" id="A0A853FUZ5"/>
<name>A0A853FUZ5_9BURK</name>
<dbReference type="InterPro" id="IPR020846">
    <property type="entry name" value="MFS_dom"/>
</dbReference>
<accession>A0A853FUZ5</accession>
<comment type="caution">
    <text evidence="6">The sequence shown here is derived from an EMBL/GenBank/DDBJ whole genome shotgun (WGS) entry which is preliminary data.</text>
</comment>
<dbReference type="GO" id="GO:0022857">
    <property type="term" value="F:transmembrane transporter activity"/>
    <property type="evidence" value="ECO:0007669"/>
    <property type="project" value="InterPro"/>
</dbReference>
<feature type="transmembrane region" description="Helical" evidence="4">
    <location>
        <begin position="14"/>
        <end position="35"/>
    </location>
</feature>
<feature type="transmembrane region" description="Helical" evidence="4">
    <location>
        <begin position="343"/>
        <end position="363"/>
    </location>
</feature>
<evidence type="ECO:0000256" key="2">
    <source>
        <dbReference type="ARBA" id="ARBA00022989"/>
    </source>
</evidence>
<dbReference type="PANTHER" id="PTHR43129:SF1">
    <property type="entry name" value="FOSMIDOMYCIN RESISTANCE PROTEIN"/>
    <property type="match status" value="1"/>
</dbReference>
<feature type="domain" description="Major facilitator superfamily (MFS) profile" evidence="5">
    <location>
        <begin position="1"/>
        <end position="369"/>
    </location>
</feature>
<proteinExistence type="predicted"/>
<organism evidence="6 7">
    <name type="scientific">Parapusillimonas granuli</name>
    <dbReference type="NCBI Taxonomy" id="380911"/>
    <lineage>
        <taxon>Bacteria</taxon>
        <taxon>Pseudomonadati</taxon>
        <taxon>Pseudomonadota</taxon>
        <taxon>Betaproteobacteria</taxon>
        <taxon>Burkholderiales</taxon>
        <taxon>Alcaligenaceae</taxon>
        <taxon>Parapusillimonas</taxon>
    </lineage>
</organism>
<keyword evidence="2 4" id="KW-1133">Transmembrane helix</keyword>
<feature type="transmembrane region" description="Helical" evidence="4">
    <location>
        <begin position="254"/>
        <end position="273"/>
    </location>
</feature>
<feature type="transmembrane region" description="Helical" evidence="4">
    <location>
        <begin position="72"/>
        <end position="89"/>
    </location>
</feature>
<feature type="transmembrane region" description="Helical" evidence="4">
    <location>
        <begin position="110"/>
        <end position="135"/>
    </location>
</feature>
<evidence type="ECO:0000256" key="4">
    <source>
        <dbReference type="SAM" id="Phobius"/>
    </source>
</evidence>
<evidence type="ECO:0000313" key="7">
    <source>
        <dbReference type="Proteomes" id="UP000559809"/>
    </source>
</evidence>
<feature type="transmembrane region" description="Helical" evidence="4">
    <location>
        <begin position="316"/>
        <end position="337"/>
    </location>
</feature>
<feature type="transmembrane region" description="Helical" evidence="4">
    <location>
        <begin position="222"/>
        <end position="247"/>
    </location>
</feature>
<feature type="transmembrane region" description="Helical" evidence="4">
    <location>
        <begin position="141"/>
        <end position="160"/>
    </location>
</feature>
<reference evidence="6 7" key="1">
    <citation type="submission" date="2020-07" db="EMBL/GenBank/DDBJ databases">
        <title>Taxonomic revisions and descriptions of new bacterial species based on genomic comparisons in the high-G+C-content subgroup of the family Alcaligenaceae.</title>
        <authorList>
            <person name="Szabo A."/>
            <person name="Felfoldi T."/>
        </authorList>
    </citation>
    <scope>NUCLEOTIDE SEQUENCE [LARGE SCALE GENOMIC DNA]</scope>
    <source>
        <strain evidence="6 7">LMG 24012</strain>
    </source>
</reference>
<dbReference type="PROSITE" id="PS50850">
    <property type="entry name" value="MFS"/>
    <property type="match status" value="1"/>
</dbReference>
<feature type="transmembrane region" description="Helical" evidence="4">
    <location>
        <begin position="181"/>
        <end position="202"/>
    </location>
</feature>
<keyword evidence="7" id="KW-1185">Reference proteome</keyword>
<dbReference type="InterPro" id="IPR011701">
    <property type="entry name" value="MFS"/>
</dbReference>
<dbReference type="Gene3D" id="1.20.1250.20">
    <property type="entry name" value="MFS general substrate transporter like domains"/>
    <property type="match status" value="2"/>
</dbReference>
<dbReference type="GO" id="GO:0005886">
    <property type="term" value="C:plasma membrane"/>
    <property type="evidence" value="ECO:0007669"/>
    <property type="project" value="TreeGrafter"/>
</dbReference>
<evidence type="ECO:0000256" key="1">
    <source>
        <dbReference type="ARBA" id="ARBA00022692"/>
    </source>
</evidence>
<dbReference type="PANTHER" id="PTHR43129">
    <property type="entry name" value="FOSMIDOMYCIN RESISTANCE PROTEIN"/>
    <property type="match status" value="1"/>
</dbReference>
<protein>
    <submittedName>
        <fullName evidence="6">MFS transporter</fullName>
    </submittedName>
</protein>
<dbReference type="EMBL" id="JACCEM010000002">
    <property type="protein sequence ID" value="NYT48578.1"/>
    <property type="molecule type" value="Genomic_DNA"/>
</dbReference>
<dbReference type="Pfam" id="PF07690">
    <property type="entry name" value="MFS_1"/>
    <property type="match status" value="1"/>
</dbReference>
<feature type="transmembrane region" description="Helical" evidence="4">
    <location>
        <begin position="279"/>
        <end position="296"/>
    </location>
</feature>
<keyword evidence="3 4" id="KW-0472">Membrane</keyword>
<dbReference type="SUPFAM" id="SSF103473">
    <property type="entry name" value="MFS general substrate transporter"/>
    <property type="match status" value="1"/>
</dbReference>
<evidence type="ECO:0000313" key="6">
    <source>
        <dbReference type="EMBL" id="NYT48578.1"/>
    </source>
</evidence>
<sequence>MVIPALLPLLPAKLGVSFVELGVALSVFNVISALVQAPLGFAVDRYGPRMVLLCGLGLGSASFLSLAIAPNYLWLLVAMTLAGIANGVYHPADYALLSKGIAPGRMGRAFSIHTFSGYLGGALAPVALIGVASLLNVEAAFAASALVGALAMVVVALPTTERCTPEPAPSAAPARGAAGRSAAVLTPAIMVLTLLFVMLSLSTSAIDRFSVSALVQGYSVPLSWANSALTAFLFASAAGVLAGGYLADRTRHHGFVAAAAFGMAAVVVIVVAAVALSDLAVVVLLGVAGFLTGVIAPSRDMLVRAAAPVGAEGKTFGIVMTGFNIGGAVGPVMFGWLLDHGRYGGIFWAAAGFMVLTVMLTLGQEWQAQSKRRARLAATPQH</sequence>